<protein>
    <recommendedName>
        <fullName evidence="6">triacylglycerol lipase</fullName>
        <ecNumber evidence="6">3.1.1.3</ecNumber>
    </recommendedName>
    <alternativeName>
        <fullName evidence="17">Autophagy-related protein 15</fullName>
    </alternativeName>
</protein>
<dbReference type="PANTHER" id="PTHR47175:SF2">
    <property type="entry name" value="LIPASE ATG15-RELATED"/>
    <property type="match status" value="1"/>
</dbReference>
<keyword evidence="16" id="KW-0325">Glycoprotein</keyword>
<evidence type="ECO:0000256" key="17">
    <source>
        <dbReference type="ARBA" id="ARBA00029828"/>
    </source>
</evidence>
<comment type="subunit">
    <text evidence="5">Binds to both phosphatidylinositol (PI) and phosphatidylinositol 3,5-bisphosphate (PIP2).</text>
</comment>
<keyword evidence="20" id="KW-1185">Reference proteome</keyword>
<evidence type="ECO:0000256" key="5">
    <source>
        <dbReference type="ARBA" id="ARBA00011137"/>
    </source>
</evidence>
<comment type="subcellular location">
    <subcellularLocation>
        <location evidence="3">Endosome</location>
        <location evidence="3">Multivesicular body membrane</location>
        <topology evidence="3">Single-pass type II membrane protein</topology>
    </subcellularLocation>
    <subcellularLocation>
        <location evidence="2">Prevacuolar compartment membrane</location>
        <topology evidence="2">Single-pass type II membrane protein</topology>
    </subcellularLocation>
</comment>
<dbReference type="PANTHER" id="PTHR47175">
    <property type="entry name" value="LIPASE ATG15-RELATED"/>
    <property type="match status" value="1"/>
</dbReference>
<dbReference type="Proteomes" id="UP001479436">
    <property type="component" value="Unassembled WGS sequence"/>
</dbReference>
<dbReference type="InterPro" id="IPR029058">
    <property type="entry name" value="AB_hydrolase_fold"/>
</dbReference>
<comment type="caution">
    <text evidence="19">The sequence shown here is derived from an EMBL/GenBank/DDBJ whole genome shotgun (WGS) entry which is preliminary data.</text>
</comment>
<evidence type="ECO:0000256" key="11">
    <source>
        <dbReference type="ARBA" id="ARBA00022968"/>
    </source>
</evidence>
<evidence type="ECO:0000256" key="12">
    <source>
        <dbReference type="ARBA" id="ARBA00022989"/>
    </source>
</evidence>
<dbReference type="EMBL" id="JASJQH010001051">
    <property type="protein sequence ID" value="KAK9762207.1"/>
    <property type="molecule type" value="Genomic_DNA"/>
</dbReference>
<keyword evidence="8" id="KW-0967">Endosome</keyword>
<keyword evidence="14" id="KW-0443">Lipid metabolism</keyword>
<dbReference type="Gene3D" id="3.40.50.1820">
    <property type="entry name" value="alpha/beta hydrolase"/>
    <property type="match status" value="1"/>
</dbReference>
<proteinExistence type="inferred from homology"/>
<evidence type="ECO:0000256" key="18">
    <source>
        <dbReference type="SAM" id="SignalP"/>
    </source>
</evidence>
<evidence type="ECO:0000256" key="6">
    <source>
        <dbReference type="ARBA" id="ARBA00013279"/>
    </source>
</evidence>
<feature type="signal peptide" evidence="18">
    <location>
        <begin position="1"/>
        <end position="20"/>
    </location>
</feature>
<evidence type="ECO:0000256" key="1">
    <source>
        <dbReference type="ARBA" id="ARBA00001024"/>
    </source>
</evidence>
<dbReference type="EC" id="3.1.1.3" evidence="6"/>
<dbReference type="GO" id="GO:0004806">
    <property type="term" value="F:triacylglycerol lipase activity"/>
    <property type="evidence" value="ECO:0007669"/>
    <property type="project" value="UniProtKB-EC"/>
</dbReference>
<keyword evidence="9 19" id="KW-0378">Hydrolase</keyword>
<evidence type="ECO:0000256" key="10">
    <source>
        <dbReference type="ARBA" id="ARBA00022963"/>
    </source>
</evidence>
<evidence type="ECO:0000313" key="19">
    <source>
        <dbReference type="EMBL" id="KAK9762207.1"/>
    </source>
</evidence>
<sequence length="275" mass="31171">MRTWVIALGIALVSTSFALAGKQLPFYVENGSREQTLRLKHVLHLGIQQENLFRRLDLDEKDSFVVDYLSEDEEVKNFDILSIEQTSGNLKAVKKPFVRPTTKSQQWGKLTVPKAVKWDEEEIWVPDMEDKETVLTLAKMTYNTYLAPKTSSWYDLGERWQTNSSFGWEKDGLRGHVFGNEDNSTLVIAFKGTTAAFLWMGDGETSTQDKLNDNLLFSCCCGRVDPTWTPVCGCFTGSNTCNQTCVEESLSGRSLYYQAAMVRFSSFTLSFSHTK</sequence>
<comment type="similarity">
    <text evidence="4">Belongs to the AB hydrolase superfamily. Lipase family.</text>
</comment>
<evidence type="ECO:0000256" key="3">
    <source>
        <dbReference type="ARBA" id="ARBA00004343"/>
    </source>
</evidence>
<feature type="chain" id="PRO_5045517357" description="triacylglycerol lipase" evidence="18">
    <location>
        <begin position="21"/>
        <end position="275"/>
    </location>
</feature>
<evidence type="ECO:0000256" key="14">
    <source>
        <dbReference type="ARBA" id="ARBA00023098"/>
    </source>
</evidence>
<evidence type="ECO:0000256" key="4">
    <source>
        <dbReference type="ARBA" id="ARBA00010701"/>
    </source>
</evidence>
<evidence type="ECO:0000256" key="9">
    <source>
        <dbReference type="ARBA" id="ARBA00022801"/>
    </source>
</evidence>
<evidence type="ECO:0000256" key="8">
    <source>
        <dbReference type="ARBA" id="ARBA00022753"/>
    </source>
</evidence>
<keyword evidence="10" id="KW-0442">Lipid degradation</keyword>
<keyword evidence="15" id="KW-0472">Membrane</keyword>
<keyword evidence="18" id="KW-0732">Signal</keyword>
<evidence type="ECO:0000313" key="20">
    <source>
        <dbReference type="Proteomes" id="UP001479436"/>
    </source>
</evidence>
<reference evidence="19 20" key="1">
    <citation type="submission" date="2023-04" db="EMBL/GenBank/DDBJ databases">
        <title>Genome of Basidiobolus ranarum AG-B5.</title>
        <authorList>
            <person name="Stajich J.E."/>
            <person name="Carter-House D."/>
            <person name="Gryganskyi A."/>
        </authorList>
    </citation>
    <scope>NUCLEOTIDE SEQUENCE [LARGE SCALE GENOMIC DNA]</scope>
    <source>
        <strain evidence="19 20">AG-B5</strain>
    </source>
</reference>
<keyword evidence="7" id="KW-0812">Transmembrane</keyword>
<evidence type="ECO:0000256" key="13">
    <source>
        <dbReference type="ARBA" id="ARBA00023006"/>
    </source>
</evidence>
<comment type="catalytic activity">
    <reaction evidence="1">
        <text>a triacylglycerol + H2O = a diacylglycerol + a fatty acid + H(+)</text>
        <dbReference type="Rhea" id="RHEA:12044"/>
        <dbReference type="ChEBI" id="CHEBI:15377"/>
        <dbReference type="ChEBI" id="CHEBI:15378"/>
        <dbReference type="ChEBI" id="CHEBI:17855"/>
        <dbReference type="ChEBI" id="CHEBI:18035"/>
        <dbReference type="ChEBI" id="CHEBI:28868"/>
        <dbReference type="EC" id="3.1.1.3"/>
    </reaction>
</comment>
<evidence type="ECO:0000256" key="7">
    <source>
        <dbReference type="ARBA" id="ARBA00022692"/>
    </source>
</evidence>
<dbReference type="InterPro" id="IPR050805">
    <property type="entry name" value="ATG15_Lipase"/>
</dbReference>
<accession>A0ABR2WL36</accession>
<evidence type="ECO:0000256" key="2">
    <source>
        <dbReference type="ARBA" id="ARBA00004270"/>
    </source>
</evidence>
<evidence type="ECO:0000256" key="16">
    <source>
        <dbReference type="ARBA" id="ARBA00023180"/>
    </source>
</evidence>
<name>A0ABR2WL36_9FUNG</name>
<organism evidence="19 20">
    <name type="scientific">Basidiobolus ranarum</name>
    <dbReference type="NCBI Taxonomy" id="34480"/>
    <lineage>
        <taxon>Eukaryota</taxon>
        <taxon>Fungi</taxon>
        <taxon>Fungi incertae sedis</taxon>
        <taxon>Zoopagomycota</taxon>
        <taxon>Entomophthoromycotina</taxon>
        <taxon>Basidiobolomycetes</taxon>
        <taxon>Basidiobolales</taxon>
        <taxon>Basidiobolaceae</taxon>
        <taxon>Basidiobolus</taxon>
    </lineage>
</organism>
<gene>
    <name evidence="19" type="primary">ATG15_4</name>
    <name evidence="19" type="ORF">K7432_012293</name>
</gene>
<keyword evidence="12" id="KW-1133">Transmembrane helix</keyword>
<keyword evidence="11" id="KW-0735">Signal-anchor</keyword>
<evidence type="ECO:0000256" key="15">
    <source>
        <dbReference type="ARBA" id="ARBA00023136"/>
    </source>
</evidence>
<keyword evidence="13" id="KW-0072">Autophagy</keyword>
<dbReference type="SUPFAM" id="SSF53474">
    <property type="entry name" value="alpha/beta-Hydrolases"/>
    <property type="match status" value="1"/>
</dbReference>